<dbReference type="AlphaFoldDB" id="A0A2A6M332"/>
<evidence type="ECO:0000259" key="1">
    <source>
        <dbReference type="Pfam" id="PF00534"/>
    </source>
</evidence>
<dbReference type="CDD" id="cd03811">
    <property type="entry name" value="GT4_GT28_WabH-like"/>
    <property type="match status" value="1"/>
</dbReference>
<feature type="domain" description="Glycosyltransferase subfamily 4-like N-terminal" evidence="2">
    <location>
        <begin position="12"/>
        <end position="90"/>
    </location>
</feature>
<dbReference type="InterPro" id="IPR028098">
    <property type="entry name" value="Glyco_trans_4-like_N"/>
</dbReference>
<organism evidence="3 4">
    <name type="scientific">Rhizobium fredii</name>
    <name type="common">Sinorhizobium fredii</name>
    <dbReference type="NCBI Taxonomy" id="380"/>
    <lineage>
        <taxon>Bacteria</taxon>
        <taxon>Pseudomonadati</taxon>
        <taxon>Pseudomonadota</taxon>
        <taxon>Alphaproteobacteria</taxon>
        <taxon>Hyphomicrobiales</taxon>
        <taxon>Rhizobiaceae</taxon>
        <taxon>Sinorhizobium/Ensifer group</taxon>
        <taxon>Sinorhizobium</taxon>
    </lineage>
</organism>
<dbReference type="Pfam" id="PF00534">
    <property type="entry name" value="Glycos_transf_1"/>
    <property type="match status" value="1"/>
</dbReference>
<protein>
    <submittedName>
        <fullName evidence="3">Glycosyltransferase</fullName>
    </submittedName>
</protein>
<accession>A0A2A6M332</accession>
<name>A0A2A6M332_RHIFR</name>
<dbReference type="InterPro" id="IPR001296">
    <property type="entry name" value="Glyco_trans_1"/>
</dbReference>
<dbReference type="GO" id="GO:0016757">
    <property type="term" value="F:glycosyltransferase activity"/>
    <property type="evidence" value="ECO:0007669"/>
    <property type="project" value="InterPro"/>
</dbReference>
<proteinExistence type="predicted"/>
<evidence type="ECO:0000313" key="4">
    <source>
        <dbReference type="Proteomes" id="UP000220353"/>
    </source>
</evidence>
<dbReference type="PANTHER" id="PTHR12526">
    <property type="entry name" value="GLYCOSYLTRANSFERASE"/>
    <property type="match status" value="1"/>
</dbReference>
<dbReference type="PANTHER" id="PTHR12526:SF630">
    <property type="entry name" value="GLYCOSYLTRANSFERASE"/>
    <property type="match status" value="1"/>
</dbReference>
<feature type="domain" description="Glycosyl transferase family 1" evidence="1">
    <location>
        <begin position="160"/>
        <end position="317"/>
    </location>
</feature>
<dbReference type="SUPFAM" id="SSF53756">
    <property type="entry name" value="UDP-Glycosyltransferase/glycogen phosphorylase"/>
    <property type="match status" value="1"/>
</dbReference>
<dbReference type="RefSeq" id="WP_037433693.1">
    <property type="nucleotide sequence ID" value="NZ_JBGBZV010000002.1"/>
</dbReference>
<gene>
    <name evidence="3" type="ORF">CO661_04620</name>
</gene>
<dbReference type="Gene3D" id="3.40.50.2000">
    <property type="entry name" value="Glycogen Phosphorylase B"/>
    <property type="match status" value="2"/>
</dbReference>
<sequence>MKVMHIHFGKEGGAERFFVNLVNALHDRGVEQRVLIRPGRSWRGEIEGSAQIYEGVFRRVSLSRFFLRWRMSRILREFRPDVIMAWQLRASRFMPPYKDAFRISRLGDYPEHLGYYSNVETLVCITPDIAAKVREFGWRRGVEVIANFTRATPVAPIARAEMQTPAEAFVVVGMGRFVKRKGFDGLLRAIQKVEGAYLWLLGDGPEREALERLTDNLGIGDRVRFPGWQSNAYGYLAAGDAFAINSSHEPLGNVCFEGWGAGKPTIAARAEGPSWVMTHERDALMVDCGDDEGLASAIRRLRDDPGLREKLSAGGRETLQTRFSERAITDAYLELFAKGAAQR</sequence>
<evidence type="ECO:0000259" key="2">
    <source>
        <dbReference type="Pfam" id="PF13439"/>
    </source>
</evidence>
<keyword evidence="3" id="KW-0808">Transferase</keyword>
<reference evidence="3 4" key="1">
    <citation type="submission" date="2017-09" db="EMBL/GenBank/DDBJ databases">
        <title>Comparative genomics of rhizobia isolated from Phaseolus vulgaris in China.</title>
        <authorList>
            <person name="Tong W."/>
        </authorList>
    </citation>
    <scope>NUCLEOTIDE SEQUENCE [LARGE SCALE GENOMIC DNA]</scope>
    <source>
        <strain evidence="3 4">PCH1</strain>
    </source>
</reference>
<evidence type="ECO:0000313" key="3">
    <source>
        <dbReference type="EMBL" id="PDT49171.1"/>
    </source>
</evidence>
<dbReference type="EMBL" id="NWTC01000003">
    <property type="protein sequence ID" value="PDT49171.1"/>
    <property type="molecule type" value="Genomic_DNA"/>
</dbReference>
<comment type="caution">
    <text evidence="3">The sequence shown here is derived from an EMBL/GenBank/DDBJ whole genome shotgun (WGS) entry which is preliminary data.</text>
</comment>
<dbReference type="Proteomes" id="UP000220353">
    <property type="component" value="Unassembled WGS sequence"/>
</dbReference>
<dbReference type="Pfam" id="PF13439">
    <property type="entry name" value="Glyco_transf_4"/>
    <property type="match status" value="1"/>
</dbReference>